<evidence type="ECO:0000256" key="6">
    <source>
        <dbReference type="ARBA" id="ARBA00022776"/>
    </source>
</evidence>
<dbReference type="GO" id="GO:0031023">
    <property type="term" value="P:microtubule organizing center organization"/>
    <property type="evidence" value="ECO:0007669"/>
    <property type="project" value="TreeGrafter"/>
</dbReference>
<dbReference type="GeneID" id="108670356"/>
<keyword evidence="5" id="KW-0493">Microtubule</keyword>
<dbReference type="InterPro" id="IPR032733">
    <property type="entry name" value="HAUS3_N"/>
</dbReference>
<dbReference type="PANTHER" id="PTHR19378:SF0">
    <property type="entry name" value="HAUS AUGMIN-LIKE COMPLEX SUBUNIT 3"/>
    <property type="match status" value="1"/>
</dbReference>
<dbReference type="InterPro" id="IPR026206">
    <property type="entry name" value="HAUS3"/>
</dbReference>
<keyword evidence="4" id="KW-0132">Cell division</keyword>
<feature type="coiled-coil region" evidence="10">
    <location>
        <begin position="114"/>
        <end position="169"/>
    </location>
</feature>
<keyword evidence="7 10" id="KW-0175">Coiled coil</keyword>
<evidence type="ECO:0000256" key="8">
    <source>
        <dbReference type="ARBA" id="ARBA00023212"/>
    </source>
</evidence>
<comment type="similarity">
    <text evidence="2">Belongs to the HAUS3 family.</text>
</comment>
<dbReference type="KEGG" id="hazt:108670356"/>
<dbReference type="RefSeq" id="XP_018013313.1">
    <property type="nucleotide sequence ID" value="XM_018157824.2"/>
</dbReference>
<evidence type="ECO:0000259" key="11">
    <source>
        <dbReference type="Pfam" id="PF14932"/>
    </source>
</evidence>
<name>A0A8B7NI53_HYAAZ</name>
<sequence length="634" mass="70391">MLGSKLVDKLEELGLCEPKSLVGSDLDWLFIGSENEALKGFCNWFCDNINSSDVLSEEELLQYQELQRTGQVLEGSQLDAMAVCLSGFSSLVPTSQEPLLNVELTEPEIQTDHIIRIESHLKKLDHNLKRLEARRAQLSLQDLSAGSELEELQTALASEERCLARQQAAALSAAGELTQNLTKLSATVVELTEVLSKFVMKSGDDEKLLVCSDLSSWEREERNCSRALEQLSSKLFSVEETAGFNLGESEQQQDLTVTWPPALQASSMHQDHEAELKRLHELILKCSINCATAEVEVARKKAELQEVGRALELVTRGQYSSCGELSLNEEARTALGTLRSVREEVEQQKLTVETLVKTCAERHKTATLTTDTAARHVRQLYCSDQLRQLTSLFVEQQARHDYLSIMIQCEVMSVEETLQLLREATSLLTLQHHRALQRATQMKELTLRAEVDRTLGGLPAPLATLGDLLSVSEDSSTSNEEVNNDGTEDDLFATMSQTLMGLPVTLSDDHRIKHNSKVAVACEALDQLLDTLEKGKQALGSYRHAHAIKKLWSKCGLLEECLGGSGGRLPGCLPNTWLPARLLDAQSSLEDQAAQLKHEILAFLSQDEQKKKILIAQPELAEKLSSWNEEPKSQ</sequence>
<gene>
    <name evidence="13" type="primary">LOC108670356</name>
</gene>
<evidence type="ECO:0000256" key="10">
    <source>
        <dbReference type="SAM" id="Coils"/>
    </source>
</evidence>
<dbReference type="Proteomes" id="UP000694843">
    <property type="component" value="Unplaced"/>
</dbReference>
<dbReference type="Pfam" id="PF14932">
    <property type="entry name" value="HAUS-augmin3"/>
    <property type="match status" value="1"/>
</dbReference>
<evidence type="ECO:0000256" key="9">
    <source>
        <dbReference type="ARBA" id="ARBA00023306"/>
    </source>
</evidence>
<keyword evidence="12" id="KW-1185">Reference proteome</keyword>
<keyword evidence="3" id="KW-0963">Cytoplasm</keyword>
<evidence type="ECO:0000256" key="3">
    <source>
        <dbReference type="ARBA" id="ARBA00022490"/>
    </source>
</evidence>
<evidence type="ECO:0000313" key="12">
    <source>
        <dbReference type="Proteomes" id="UP000694843"/>
    </source>
</evidence>
<accession>A0A8B7NI53</accession>
<feature type="domain" description="HAUS augmin-like complex subunit 3 N-terminal" evidence="11">
    <location>
        <begin position="28"/>
        <end position="280"/>
    </location>
</feature>
<evidence type="ECO:0000313" key="13">
    <source>
        <dbReference type="RefSeq" id="XP_018013313.1"/>
    </source>
</evidence>
<dbReference type="GO" id="GO:0051301">
    <property type="term" value="P:cell division"/>
    <property type="evidence" value="ECO:0007669"/>
    <property type="project" value="UniProtKB-KW"/>
</dbReference>
<dbReference type="GO" id="GO:0072686">
    <property type="term" value="C:mitotic spindle"/>
    <property type="evidence" value="ECO:0007669"/>
    <property type="project" value="TreeGrafter"/>
</dbReference>
<dbReference type="GO" id="GO:0051225">
    <property type="term" value="P:spindle assembly"/>
    <property type="evidence" value="ECO:0007669"/>
    <property type="project" value="InterPro"/>
</dbReference>
<evidence type="ECO:0000256" key="2">
    <source>
        <dbReference type="ARBA" id="ARBA00009645"/>
    </source>
</evidence>
<reference evidence="13" key="1">
    <citation type="submission" date="2025-08" db="UniProtKB">
        <authorList>
            <consortium name="RefSeq"/>
        </authorList>
    </citation>
    <scope>IDENTIFICATION</scope>
    <source>
        <tissue evidence="13">Whole organism</tissue>
    </source>
</reference>
<dbReference type="AlphaFoldDB" id="A0A8B7NI53"/>
<evidence type="ECO:0000256" key="7">
    <source>
        <dbReference type="ARBA" id="ARBA00023054"/>
    </source>
</evidence>
<keyword evidence="6" id="KW-0498">Mitosis</keyword>
<evidence type="ECO:0000256" key="4">
    <source>
        <dbReference type="ARBA" id="ARBA00022618"/>
    </source>
</evidence>
<protein>
    <submittedName>
        <fullName evidence="13">HAUS augmin-like complex subunit 3</fullName>
    </submittedName>
</protein>
<comment type="subcellular location">
    <subcellularLocation>
        <location evidence="1">Cytoplasm</location>
        <location evidence="1">Cytoskeleton</location>
        <location evidence="1">Spindle</location>
    </subcellularLocation>
</comment>
<proteinExistence type="inferred from homology"/>
<dbReference type="PANTHER" id="PTHR19378">
    <property type="entry name" value="GOLGIN- RELATED"/>
    <property type="match status" value="1"/>
</dbReference>
<dbReference type="GO" id="GO:0070652">
    <property type="term" value="C:HAUS complex"/>
    <property type="evidence" value="ECO:0007669"/>
    <property type="project" value="InterPro"/>
</dbReference>
<organism evidence="12 13">
    <name type="scientific">Hyalella azteca</name>
    <name type="common">Amphipod</name>
    <dbReference type="NCBI Taxonomy" id="294128"/>
    <lineage>
        <taxon>Eukaryota</taxon>
        <taxon>Metazoa</taxon>
        <taxon>Ecdysozoa</taxon>
        <taxon>Arthropoda</taxon>
        <taxon>Crustacea</taxon>
        <taxon>Multicrustacea</taxon>
        <taxon>Malacostraca</taxon>
        <taxon>Eumalacostraca</taxon>
        <taxon>Peracarida</taxon>
        <taxon>Amphipoda</taxon>
        <taxon>Senticaudata</taxon>
        <taxon>Talitrida</taxon>
        <taxon>Talitroidea</taxon>
        <taxon>Hyalellidae</taxon>
        <taxon>Hyalella</taxon>
    </lineage>
</organism>
<evidence type="ECO:0000256" key="1">
    <source>
        <dbReference type="ARBA" id="ARBA00004186"/>
    </source>
</evidence>
<keyword evidence="8" id="KW-0206">Cytoskeleton</keyword>
<keyword evidence="9" id="KW-0131">Cell cycle</keyword>
<dbReference type="GO" id="GO:0005874">
    <property type="term" value="C:microtubule"/>
    <property type="evidence" value="ECO:0007669"/>
    <property type="project" value="UniProtKB-KW"/>
</dbReference>
<evidence type="ECO:0000256" key="5">
    <source>
        <dbReference type="ARBA" id="ARBA00022701"/>
    </source>
</evidence>
<dbReference type="OrthoDB" id="2159690at2759"/>
<dbReference type="GO" id="GO:0005815">
    <property type="term" value="C:microtubule organizing center"/>
    <property type="evidence" value="ECO:0007669"/>
    <property type="project" value="TreeGrafter"/>
</dbReference>